<reference evidence="2" key="1">
    <citation type="journal article" date="2019" name="Int. J. Syst. Evol. Microbiol.">
        <title>The Global Catalogue of Microorganisms (GCM) 10K type strain sequencing project: providing services to taxonomists for standard genome sequencing and annotation.</title>
        <authorList>
            <consortium name="The Broad Institute Genomics Platform"/>
            <consortium name="The Broad Institute Genome Sequencing Center for Infectious Disease"/>
            <person name="Wu L."/>
            <person name="Ma J."/>
        </authorList>
    </citation>
    <scope>NUCLEOTIDE SEQUENCE [LARGE SCALE GENOMIC DNA]</scope>
    <source>
        <strain evidence="2">CGMCC 4.7382</strain>
    </source>
</reference>
<dbReference type="RefSeq" id="WP_379873577.1">
    <property type="nucleotide sequence ID" value="NZ_JBHTBH010000014.1"/>
</dbReference>
<sequence>MSSTHPVLSAMGARIPLQVEVEQLCREQAPRRFAICEMDYAADDALILAWGYSLDGGERVIVVGEAGGPRFATFRSIDRAKRVFGRATDVHLVWIDSP</sequence>
<evidence type="ECO:0000313" key="1">
    <source>
        <dbReference type="EMBL" id="MFC7330941.1"/>
    </source>
</evidence>
<organism evidence="1 2">
    <name type="scientific">Marinactinospora rubrisoli</name>
    <dbReference type="NCBI Taxonomy" id="2715399"/>
    <lineage>
        <taxon>Bacteria</taxon>
        <taxon>Bacillati</taxon>
        <taxon>Actinomycetota</taxon>
        <taxon>Actinomycetes</taxon>
        <taxon>Streptosporangiales</taxon>
        <taxon>Nocardiopsidaceae</taxon>
        <taxon>Marinactinospora</taxon>
    </lineage>
</organism>
<name>A0ABW2KNT5_9ACTN</name>
<protein>
    <submittedName>
        <fullName evidence="1">Uncharacterized protein</fullName>
    </submittedName>
</protein>
<keyword evidence="2" id="KW-1185">Reference proteome</keyword>
<dbReference type="EMBL" id="JBHTBH010000014">
    <property type="protein sequence ID" value="MFC7330941.1"/>
    <property type="molecule type" value="Genomic_DNA"/>
</dbReference>
<proteinExistence type="predicted"/>
<comment type="caution">
    <text evidence="1">The sequence shown here is derived from an EMBL/GenBank/DDBJ whole genome shotgun (WGS) entry which is preliminary data.</text>
</comment>
<accession>A0ABW2KNT5</accession>
<gene>
    <name evidence="1" type="ORF">ACFQRF_24710</name>
</gene>
<evidence type="ECO:0000313" key="2">
    <source>
        <dbReference type="Proteomes" id="UP001596540"/>
    </source>
</evidence>
<dbReference type="Proteomes" id="UP001596540">
    <property type="component" value="Unassembled WGS sequence"/>
</dbReference>